<dbReference type="Proteomes" id="UP001597052">
    <property type="component" value="Unassembled WGS sequence"/>
</dbReference>
<gene>
    <name evidence="2" type="ORF">ACFSBW_19490</name>
</gene>
<dbReference type="PANTHER" id="PTHR13696">
    <property type="entry name" value="P-LOOP CONTAINING NUCLEOSIDE TRIPHOSPHATE HYDROLASE"/>
    <property type="match status" value="1"/>
</dbReference>
<keyword evidence="3" id="KW-1185">Reference proteome</keyword>
<feature type="domain" description="AAA" evidence="1">
    <location>
        <begin position="10"/>
        <end position="193"/>
    </location>
</feature>
<evidence type="ECO:0000313" key="2">
    <source>
        <dbReference type="EMBL" id="MFD1644024.1"/>
    </source>
</evidence>
<dbReference type="PANTHER" id="PTHR13696:SF99">
    <property type="entry name" value="COBYRINIC ACID AC-DIAMIDE SYNTHASE"/>
    <property type="match status" value="1"/>
</dbReference>
<accession>A0ABD6DFQ0</accession>
<reference evidence="2 3" key="1">
    <citation type="journal article" date="2019" name="Int. J. Syst. Evol. Microbiol.">
        <title>The Global Catalogue of Microorganisms (GCM) 10K type strain sequencing project: providing services to taxonomists for standard genome sequencing and annotation.</title>
        <authorList>
            <consortium name="The Broad Institute Genomics Platform"/>
            <consortium name="The Broad Institute Genome Sequencing Center for Infectious Disease"/>
            <person name="Wu L."/>
            <person name="Ma J."/>
        </authorList>
    </citation>
    <scope>NUCLEOTIDE SEQUENCE [LARGE SCALE GENOMIC DNA]</scope>
    <source>
        <strain evidence="2 3">CGMCC 1.10593</strain>
    </source>
</reference>
<dbReference type="EMBL" id="JBHUDM010000019">
    <property type="protein sequence ID" value="MFD1644024.1"/>
    <property type="molecule type" value="Genomic_DNA"/>
</dbReference>
<organism evidence="2 3">
    <name type="scientific">Halohasta litorea</name>
    <dbReference type="NCBI Taxonomy" id="869891"/>
    <lineage>
        <taxon>Archaea</taxon>
        <taxon>Methanobacteriati</taxon>
        <taxon>Methanobacteriota</taxon>
        <taxon>Stenosarchaea group</taxon>
        <taxon>Halobacteria</taxon>
        <taxon>Halobacteriales</taxon>
        <taxon>Haloferacaceae</taxon>
        <taxon>Halohasta</taxon>
    </lineage>
</organism>
<sequence>MSDTLLRASVYVGKGGVGKTTSTAHLGVSAVQDHDLDVLLIDLAGTQNDLAASFGLLDEVADPDAPISAIFGDDWDFIQENIPNVVERMIFKTDEGVDLIPSDVGLSGADNNLASVNLEDRYKILDEFLTEEIAPRYDLVLMDLPGNENNIVLNGLFASERTIVPLKPGEFERNQLSNLENDLEEFELDTNGEVSPVVSMVLPTMVDSVSNQSSEFVEYLSEEYPDRTSTPIKDTQNIGNLQGEGKTLFAAADDELYGTGKEARTAYREATTKLLERLRQ</sequence>
<proteinExistence type="predicted"/>
<dbReference type="Gene3D" id="3.40.50.300">
    <property type="entry name" value="P-loop containing nucleotide triphosphate hydrolases"/>
    <property type="match status" value="1"/>
</dbReference>
<dbReference type="InterPro" id="IPR050678">
    <property type="entry name" value="DNA_Partitioning_ATPase"/>
</dbReference>
<evidence type="ECO:0000259" key="1">
    <source>
        <dbReference type="Pfam" id="PF13614"/>
    </source>
</evidence>
<dbReference type="InterPro" id="IPR027417">
    <property type="entry name" value="P-loop_NTPase"/>
</dbReference>
<dbReference type="InterPro" id="IPR025669">
    <property type="entry name" value="AAA_dom"/>
</dbReference>
<evidence type="ECO:0000313" key="3">
    <source>
        <dbReference type="Proteomes" id="UP001597052"/>
    </source>
</evidence>
<dbReference type="SUPFAM" id="SSF52540">
    <property type="entry name" value="P-loop containing nucleoside triphosphate hydrolases"/>
    <property type="match status" value="1"/>
</dbReference>
<name>A0ABD6DFQ0_9EURY</name>
<comment type="caution">
    <text evidence="2">The sequence shown here is derived from an EMBL/GenBank/DDBJ whole genome shotgun (WGS) entry which is preliminary data.</text>
</comment>
<dbReference type="AlphaFoldDB" id="A0ABD6DFQ0"/>
<dbReference type="Pfam" id="PF13614">
    <property type="entry name" value="AAA_31"/>
    <property type="match status" value="1"/>
</dbReference>
<protein>
    <submittedName>
        <fullName evidence="2">ParA family protein</fullName>
    </submittedName>
</protein>
<dbReference type="RefSeq" id="WP_256397951.1">
    <property type="nucleotide sequence ID" value="NZ_JANHDJ010000021.1"/>
</dbReference>
<dbReference type="CDD" id="cd02042">
    <property type="entry name" value="ParAB_family"/>
    <property type="match status" value="1"/>
</dbReference>